<evidence type="ECO:0000313" key="2">
    <source>
        <dbReference type="EMBL" id="ETJ06413.1"/>
    </source>
</evidence>
<name>W1VK70_9ACTO</name>
<dbReference type="AlphaFoldDB" id="W1VK70"/>
<protein>
    <submittedName>
        <fullName evidence="2">Uncharacterized protein</fullName>
    </submittedName>
</protein>
<feature type="non-terminal residue" evidence="2">
    <location>
        <position position="1"/>
    </location>
</feature>
<reference evidence="2 3" key="1">
    <citation type="submission" date="2013-12" db="EMBL/GenBank/DDBJ databases">
        <title>A Varibaculum cambriense genome reconstructed from a premature infant gut community with otherwise low bacterial novelty that shifts toward anaerobic metabolism during the third week of life.</title>
        <authorList>
            <person name="Brown C.T."/>
            <person name="Sharon I."/>
            <person name="Thomas B.C."/>
            <person name="Castelle C.J."/>
            <person name="Morowitz M.J."/>
            <person name="Banfield J.F."/>
        </authorList>
    </citation>
    <scope>NUCLEOTIDE SEQUENCE [LARGE SCALE GENOMIC DNA]</scope>
    <source>
        <strain evidence="3">DORA_12</strain>
    </source>
</reference>
<dbReference type="PATRIC" id="fig|1403939.3.peg.430"/>
<feature type="transmembrane region" description="Helical" evidence="1">
    <location>
        <begin position="6"/>
        <end position="25"/>
    </location>
</feature>
<dbReference type="EMBL" id="AZLV01000298">
    <property type="protein sequence ID" value="ETJ06413.1"/>
    <property type="molecule type" value="Genomic_DNA"/>
</dbReference>
<keyword evidence="1" id="KW-0812">Transmembrane</keyword>
<gene>
    <name evidence="2" type="ORF">Q605_AUC00298G0001</name>
</gene>
<feature type="transmembrane region" description="Helical" evidence="1">
    <location>
        <begin position="46"/>
        <end position="74"/>
    </location>
</feature>
<keyword evidence="1" id="KW-0472">Membrane</keyword>
<sequence>PFISYGGWFVAQMVAWVSVILLVKLSGRIWLMRGHVRRGRRNEGRWLTLPAAAVLCAALAGTLVLLVDLAYWGLFPLLS</sequence>
<accession>W1VK70</accession>
<organism evidence="2 3">
    <name type="scientific">Actinomyces urogenitalis DORA_12</name>
    <dbReference type="NCBI Taxonomy" id="1403939"/>
    <lineage>
        <taxon>Bacteria</taxon>
        <taxon>Bacillati</taxon>
        <taxon>Actinomycetota</taxon>
        <taxon>Actinomycetes</taxon>
        <taxon>Actinomycetales</taxon>
        <taxon>Actinomycetaceae</taxon>
        <taxon>Actinomyces</taxon>
    </lineage>
</organism>
<keyword evidence="1" id="KW-1133">Transmembrane helix</keyword>
<comment type="caution">
    <text evidence="2">The sequence shown here is derived from an EMBL/GenBank/DDBJ whole genome shotgun (WGS) entry which is preliminary data.</text>
</comment>
<evidence type="ECO:0000256" key="1">
    <source>
        <dbReference type="SAM" id="Phobius"/>
    </source>
</evidence>
<proteinExistence type="predicted"/>
<dbReference type="Proteomes" id="UP000018852">
    <property type="component" value="Unassembled WGS sequence"/>
</dbReference>
<evidence type="ECO:0000313" key="3">
    <source>
        <dbReference type="Proteomes" id="UP000018852"/>
    </source>
</evidence>